<name>B4XYD8_STREG</name>
<feature type="compositionally biased region" description="Basic and acidic residues" evidence="1">
    <location>
        <begin position="371"/>
        <end position="381"/>
    </location>
</feature>
<evidence type="ECO:0000256" key="1">
    <source>
        <dbReference type="SAM" id="MobiDB-lite"/>
    </source>
</evidence>
<protein>
    <submittedName>
        <fullName evidence="2">Azi46</fullName>
    </submittedName>
</protein>
<organism evidence="2">
    <name type="scientific">Streptomyces sahachiroi</name>
    <dbReference type="NCBI Taxonomy" id="285525"/>
    <lineage>
        <taxon>Bacteria</taxon>
        <taxon>Bacillati</taxon>
        <taxon>Actinomycetota</taxon>
        <taxon>Actinomycetes</taxon>
        <taxon>Kitasatosporales</taxon>
        <taxon>Streptomycetaceae</taxon>
        <taxon>Streptomyces</taxon>
    </lineage>
</organism>
<feature type="compositionally biased region" description="Basic and acidic residues" evidence="1">
    <location>
        <begin position="25"/>
        <end position="39"/>
    </location>
</feature>
<gene>
    <name evidence="2" type="primary">azi46</name>
</gene>
<evidence type="ECO:0000313" key="2">
    <source>
        <dbReference type="EMBL" id="ABY83184.1"/>
    </source>
</evidence>
<sequence length="493" mass="51722">MGSIQALAGNKAASAVVQRLAGNDETAKPADEQAKPEAKKKSRTGLNIRERIAGALERANKHLDVLDTFVLRGMVPANAEMNWKSSQNADTHFSEQVGASAAAASAEMGLTDGVTAVNNVIDATKAYKESKQNPTGPSSHAPRKKYPSKMLDAIQNTATDASDFIGVARNALHAEGLVTAASVAEAGSGMVGAVAGVKSVRAARRFGLTTRKYQNVKKIDVPAPVQEPEINRLHKAEVDSHWALAQAYVALERAHDGDDEGLADRLGAALDQTGAAFTSIEKAADDVKKAQDTVALNTARDYALAKQRNKLWKQGVGAVGDGVRSAGGAVAIAAAATGTLASNPAGWALAATAAGLLLSVTAYKAGRAGKKRYDGARHPERWAPPTEEGEQTTAEPASRQDALKEALKFWKKAEHSKRDAMARTLYGLAAGPDVPAGKGTSPELRTSARELLVALKSGPGNLHMTEEAWAASLNDPADAEKWHKEIANQLASS</sequence>
<accession>B4XYD8</accession>
<proteinExistence type="predicted"/>
<reference evidence="2" key="1">
    <citation type="journal article" date="2008" name="Chem. Biol.">
        <title>Characterization of the azinomycin B biosynthetic gene cluster revealing a different iterative type I polyketide synthase for naphthoate biosynthesis.</title>
        <authorList>
            <person name="Zhao Q."/>
            <person name="He Q."/>
            <person name="Ding W."/>
            <person name="Tang M."/>
            <person name="Kang Q."/>
            <person name="Yu Y."/>
            <person name="Deng W."/>
            <person name="Zhang Q."/>
            <person name="Fang J."/>
            <person name="Tang G."/>
            <person name="Liu W."/>
        </authorList>
    </citation>
    <scope>NUCLEOTIDE SEQUENCE</scope>
    <source>
        <strain evidence="2">NRRL 2485</strain>
    </source>
</reference>
<feature type="region of interest" description="Disordered" evidence="1">
    <location>
        <begin position="370"/>
        <end position="400"/>
    </location>
</feature>
<dbReference type="EMBL" id="EU240558">
    <property type="protein sequence ID" value="ABY83184.1"/>
    <property type="molecule type" value="Genomic_DNA"/>
</dbReference>
<dbReference type="AlphaFoldDB" id="B4XYD8"/>
<feature type="region of interest" description="Disordered" evidence="1">
    <location>
        <begin position="1"/>
        <end position="46"/>
    </location>
</feature>